<name>A0ABN9XHC0_9DINO</name>
<evidence type="ECO:0000256" key="1">
    <source>
        <dbReference type="ARBA" id="ARBA00004141"/>
    </source>
</evidence>
<feature type="transmembrane region" description="Helical" evidence="6">
    <location>
        <begin position="21"/>
        <end position="41"/>
    </location>
</feature>
<feature type="transmembrane region" description="Helical" evidence="6">
    <location>
        <begin position="102"/>
        <end position="118"/>
    </location>
</feature>
<evidence type="ECO:0000256" key="3">
    <source>
        <dbReference type="ARBA" id="ARBA00022989"/>
    </source>
</evidence>
<accession>A0ABN9XHC0</accession>
<comment type="caution">
    <text evidence="7">The sequence shown here is derived from an EMBL/GenBank/DDBJ whole genome shotgun (WGS) entry which is preliminary data.</text>
</comment>
<comment type="subcellular location">
    <subcellularLocation>
        <location evidence="1">Membrane</location>
        <topology evidence="1">Multi-pass membrane protein</topology>
    </subcellularLocation>
</comment>
<organism evidence="7 8">
    <name type="scientific">Prorocentrum cordatum</name>
    <dbReference type="NCBI Taxonomy" id="2364126"/>
    <lineage>
        <taxon>Eukaryota</taxon>
        <taxon>Sar</taxon>
        <taxon>Alveolata</taxon>
        <taxon>Dinophyceae</taxon>
        <taxon>Prorocentrales</taxon>
        <taxon>Prorocentraceae</taxon>
        <taxon>Prorocentrum</taxon>
    </lineage>
</organism>
<evidence type="ECO:0000313" key="8">
    <source>
        <dbReference type="Proteomes" id="UP001189429"/>
    </source>
</evidence>
<evidence type="ECO:0000313" key="7">
    <source>
        <dbReference type="EMBL" id="CAK0897587.1"/>
    </source>
</evidence>
<feature type="compositionally biased region" description="Polar residues" evidence="5">
    <location>
        <begin position="337"/>
        <end position="347"/>
    </location>
</feature>
<feature type="region of interest" description="Disordered" evidence="5">
    <location>
        <begin position="186"/>
        <end position="347"/>
    </location>
</feature>
<evidence type="ECO:0000256" key="5">
    <source>
        <dbReference type="SAM" id="MobiDB-lite"/>
    </source>
</evidence>
<dbReference type="EMBL" id="CAUYUJ010020357">
    <property type="protein sequence ID" value="CAK0897587.1"/>
    <property type="molecule type" value="Genomic_DNA"/>
</dbReference>
<dbReference type="InterPro" id="IPR007271">
    <property type="entry name" value="Nuc_sug_transpt"/>
</dbReference>
<gene>
    <name evidence="7" type="ORF">PCOR1329_LOCUS75731</name>
</gene>
<dbReference type="Proteomes" id="UP001189429">
    <property type="component" value="Unassembled WGS sequence"/>
</dbReference>
<keyword evidence="4 6" id="KW-0472">Membrane</keyword>
<evidence type="ECO:0000256" key="2">
    <source>
        <dbReference type="ARBA" id="ARBA00022692"/>
    </source>
</evidence>
<protein>
    <submittedName>
        <fullName evidence="7">Uncharacterized protein</fullName>
    </submittedName>
</protein>
<dbReference type="InterPro" id="IPR037185">
    <property type="entry name" value="EmrE-like"/>
</dbReference>
<dbReference type="Pfam" id="PF04142">
    <property type="entry name" value="Nuc_sug_transp"/>
    <property type="match status" value="1"/>
</dbReference>
<dbReference type="PANTHER" id="PTHR10231">
    <property type="entry name" value="NUCLEOTIDE-SUGAR TRANSMEMBRANE TRANSPORTER"/>
    <property type="match status" value="1"/>
</dbReference>
<dbReference type="SUPFAM" id="SSF103481">
    <property type="entry name" value="Multidrug resistance efflux transporter EmrE"/>
    <property type="match status" value="1"/>
</dbReference>
<keyword evidence="3 6" id="KW-1133">Transmembrane helix</keyword>
<feature type="compositionally biased region" description="Basic and acidic residues" evidence="5">
    <location>
        <begin position="205"/>
        <end position="215"/>
    </location>
</feature>
<sequence>MCRQLLRRIRRVRKVVLKYMDPFRWALFGYYIFIGTVQVILMKASGESAKGTGKGLAYNTASAMIFIEGSKIICCLAVESWQGDAVRKEAGETRRTTTLGGWAYYAIPGFLYAVENNLKIPATVILHPHVFALFNNSKVIFAAVGMVLLLGRRFSVLQWMSMVLLGASLCVAKVEMLLPAPEARECASAPADATPPRALATRSSSEVRVDAEEARGGAQAAAAAPSREAAARGPPRLPPSCRVPRPLREPSPRRRAQVLGGGQGCPRPSSRRRARVLGGEPKCSEGDRVARASILPRVPLLGPPGRRPSSPPRESPRGPGQNAPRERSRGQWCLFASPSSAASKGEK</sequence>
<evidence type="ECO:0000256" key="4">
    <source>
        <dbReference type="ARBA" id="ARBA00023136"/>
    </source>
</evidence>
<keyword evidence="8" id="KW-1185">Reference proteome</keyword>
<feature type="transmembrane region" description="Helical" evidence="6">
    <location>
        <begin position="130"/>
        <end position="150"/>
    </location>
</feature>
<proteinExistence type="predicted"/>
<evidence type="ECO:0000256" key="6">
    <source>
        <dbReference type="SAM" id="Phobius"/>
    </source>
</evidence>
<reference evidence="7" key="1">
    <citation type="submission" date="2023-10" db="EMBL/GenBank/DDBJ databases">
        <authorList>
            <person name="Chen Y."/>
            <person name="Shah S."/>
            <person name="Dougan E. K."/>
            <person name="Thang M."/>
            <person name="Chan C."/>
        </authorList>
    </citation>
    <scope>NUCLEOTIDE SEQUENCE [LARGE SCALE GENOMIC DNA]</scope>
</reference>
<feature type="compositionally biased region" description="Low complexity" evidence="5">
    <location>
        <begin position="216"/>
        <end position="234"/>
    </location>
</feature>
<keyword evidence="2 6" id="KW-0812">Transmembrane</keyword>
<feature type="compositionally biased region" description="Pro residues" evidence="5">
    <location>
        <begin position="301"/>
        <end position="313"/>
    </location>
</feature>